<proteinExistence type="predicted"/>
<dbReference type="GeneID" id="8676847"/>
<dbReference type="RefSeq" id="YP_003331493.1">
    <property type="nucleotide sequence ID" value="NC_013588.1"/>
</dbReference>
<dbReference type="KEGG" id="vg:8676847"/>
<name>D1GF61_9VIRU</name>
<sequence>MGIKTRSNYFFNQTSPRKGVCFEREIRNSEGSRRWENVKEMKFNFQEIDERQPTLIVKLAPTSEDGSYGEAIVQFKRLLELREIKATTKDGKQFTATRYEMVAIPIEGMFADIVNKEEVPKKDPKTGRIVGKDLIPKVYDADELAKIMRERGNDGVIIRLSPGSYELIRRNVNAGKIKEGDIIKLEYTIGANGGAFVRKLYKSS</sequence>
<accession>D1GF61</accession>
<keyword evidence="2" id="KW-1185">Reference proteome</keyword>
<reference evidence="1 2" key="1">
    <citation type="journal article" date="2009" name="Environ. Microbiol.">
        <title>Four newly isolated fuselloviruses from extreme geothermal environments reveal unusual morphologies and a possible interviral recombination mechanism.</title>
        <authorList>
            <person name="Redder P."/>
            <person name="Peng X."/>
            <person name="Brugger K."/>
            <person name="Shah S.A."/>
            <person name="Roesch F."/>
            <person name="Greve B."/>
            <person name="She Q."/>
            <person name="Schleper C."/>
            <person name="Forterre P."/>
            <person name="Garrett R.A."/>
            <person name="Prangishvili D."/>
        </authorList>
    </citation>
    <scope>NUCLEOTIDE SEQUENCE [LARGE SCALE GENOMIC DNA]</scope>
</reference>
<dbReference type="OrthoDB" id="31450at10239"/>
<evidence type="ECO:0000313" key="2">
    <source>
        <dbReference type="Proteomes" id="UP000000512"/>
    </source>
</evidence>
<dbReference type="EMBL" id="FJ870916">
    <property type="protein sequence ID" value="ACZ35763.1"/>
    <property type="molecule type" value="Genomic_DNA"/>
</dbReference>
<protein>
    <submittedName>
        <fullName evidence="1">Uncharacterized protein</fullName>
    </submittedName>
</protein>
<organism evidence="1 2">
    <name type="scientific">Sulfolobus spindle-shaped virus 7</name>
    <dbReference type="NCBI Taxonomy" id="693628"/>
    <lineage>
        <taxon>Viruses</taxon>
        <taxon>Viruses incertae sedis</taxon>
        <taxon>Fuselloviridae</taxon>
        <taxon>Alphafusellovirus</taxon>
        <taxon>Alphafusellovirus hengillense</taxon>
    </lineage>
</organism>
<evidence type="ECO:0000313" key="1">
    <source>
        <dbReference type="EMBL" id="ACZ35763.1"/>
    </source>
</evidence>
<dbReference type="Proteomes" id="UP000000512">
    <property type="component" value="Segment"/>
</dbReference>